<organism evidence="3 4">
    <name type="scientific">Archangium gephyra</name>
    <dbReference type="NCBI Taxonomy" id="48"/>
    <lineage>
        <taxon>Bacteria</taxon>
        <taxon>Pseudomonadati</taxon>
        <taxon>Myxococcota</taxon>
        <taxon>Myxococcia</taxon>
        <taxon>Myxococcales</taxon>
        <taxon>Cystobacterineae</taxon>
        <taxon>Archangiaceae</taxon>
        <taxon>Archangium</taxon>
    </lineage>
</organism>
<evidence type="ECO:0000256" key="2">
    <source>
        <dbReference type="SAM" id="SignalP"/>
    </source>
</evidence>
<evidence type="ECO:0000313" key="3">
    <source>
        <dbReference type="EMBL" id="PZR10754.1"/>
    </source>
</evidence>
<feature type="signal peptide" evidence="2">
    <location>
        <begin position="1"/>
        <end position="17"/>
    </location>
</feature>
<feature type="region of interest" description="Disordered" evidence="1">
    <location>
        <begin position="23"/>
        <end position="51"/>
    </location>
</feature>
<comment type="caution">
    <text evidence="3">The sequence shown here is derived from an EMBL/GenBank/DDBJ whole genome shotgun (WGS) entry which is preliminary data.</text>
</comment>
<protein>
    <recommendedName>
        <fullName evidence="5">Outer membrane protein beta-barrel domain-containing protein</fullName>
    </recommendedName>
</protein>
<sequence>MKHLILVATLVSTVSFAQEIGSEIEPATPPPAPPAQSTPLPARGVAPEGDGQLSAGKGSFGIRGSFTGGSSFIPAATGTATNVGATNLGVGLLLTDNLKLIVDLGVGLSMARSTPAFGFGVGAGVEILLRQVTDALRPVIHVSAHFGGQGNFNTVRVGARVGFGAEYFFSKHFSLNGLLAIDLPFDIGGSNVQFAIVTASPGIGATFYF</sequence>
<evidence type="ECO:0000256" key="1">
    <source>
        <dbReference type="SAM" id="MobiDB-lite"/>
    </source>
</evidence>
<accession>A0A2W5V4T1</accession>
<feature type="compositionally biased region" description="Pro residues" evidence="1">
    <location>
        <begin position="27"/>
        <end position="36"/>
    </location>
</feature>
<reference evidence="3 4" key="1">
    <citation type="submission" date="2017-08" db="EMBL/GenBank/DDBJ databases">
        <title>Infants hospitalized years apart are colonized by the same room-sourced microbial strains.</title>
        <authorList>
            <person name="Brooks B."/>
            <person name="Olm M.R."/>
            <person name="Firek B.A."/>
            <person name="Baker R."/>
            <person name="Thomas B.C."/>
            <person name="Morowitz M.J."/>
            <person name="Banfield J.F."/>
        </authorList>
    </citation>
    <scope>NUCLEOTIDE SEQUENCE [LARGE SCALE GENOMIC DNA]</scope>
    <source>
        <strain evidence="3">S2_003_000_R2_14</strain>
    </source>
</reference>
<name>A0A2W5V4T1_9BACT</name>
<gene>
    <name evidence="3" type="ORF">DI536_18935</name>
</gene>
<evidence type="ECO:0000313" key="4">
    <source>
        <dbReference type="Proteomes" id="UP000249061"/>
    </source>
</evidence>
<dbReference type="AlphaFoldDB" id="A0A2W5V4T1"/>
<keyword evidence="2" id="KW-0732">Signal</keyword>
<evidence type="ECO:0008006" key="5">
    <source>
        <dbReference type="Google" id="ProtNLM"/>
    </source>
</evidence>
<proteinExistence type="predicted"/>
<dbReference type="Proteomes" id="UP000249061">
    <property type="component" value="Unassembled WGS sequence"/>
</dbReference>
<feature type="chain" id="PRO_5015849723" description="Outer membrane protein beta-barrel domain-containing protein" evidence="2">
    <location>
        <begin position="18"/>
        <end position="209"/>
    </location>
</feature>
<dbReference type="EMBL" id="QFQP01000016">
    <property type="protein sequence ID" value="PZR10754.1"/>
    <property type="molecule type" value="Genomic_DNA"/>
</dbReference>